<sequence>RLGMMSILFVILLFGGFYLMRFL</sequence>
<evidence type="ECO:0000313" key="2">
    <source>
        <dbReference type="EMBL" id="VAV95675.1"/>
    </source>
</evidence>
<keyword evidence="1" id="KW-1133">Transmembrane helix</keyword>
<evidence type="ECO:0000256" key="1">
    <source>
        <dbReference type="SAM" id="Phobius"/>
    </source>
</evidence>
<gene>
    <name evidence="2" type="ORF">MNBD_ALPHA07-1892</name>
</gene>
<keyword evidence="1" id="KW-0812">Transmembrane</keyword>
<feature type="non-terminal residue" evidence="2">
    <location>
        <position position="1"/>
    </location>
</feature>
<dbReference type="AlphaFoldDB" id="A0A3B0SLB8"/>
<organism evidence="2">
    <name type="scientific">hydrothermal vent metagenome</name>
    <dbReference type="NCBI Taxonomy" id="652676"/>
    <lineage>
        <taxon>unclassified sequences</taxon>
        <taxon>metagenomes</taxon>
        <taxon>ecological metagenomes</taxon>
    </lineage>
</organism>
<proteinExistence type="predicted"/>
<feature type="transmembrane region" description="Helical" evidence="1">
    <location>
        <begin position="6"/>
        <end position="22"/>
    </location>
</feature>
<accession>A0A3B0SLB8</accession>
<protein>
    <submittedName>
        <fullName evidence="2">Uncharacterized protein</fullName>
    </submittedName>
</protein>
<name>A0A3B0SLB8_9ZZZZ</name>
<keyword evidence="1" id="KW-0472">Membrane</keyword>
<reference evidence="2" key="1">
    <citation type="submission" date="2018-06" db="EMBL/GenBank/DDBJ databases">
        <authorList>
            <person name="Zhirakovskaya E."/>
        </authorList>
    </citation>
    <scope>NUCLEOTIDE SEQUENCE</scope>
</reference>
<dbReference type="EMBL" id="UOEG01000137">
    <property type="protein sequence ID" value="VAV95675.1"/>
    <property type="molecule type" value="Genomic_DNA"/>
</dbReference>